<dbReference type="EC" id="6.-.-.-" evidence="2"/>
<sequence>MHIQYEDVRGLNPFLDEYINADDRLMSFYDYGYDDESIKKRAKELAARSFNRGSLKDVLYSFNKKMGAGEETFTQIGKLTSERSLMIVGGQQAGLFTGPLYTVHKVISILAHADKAEKDLGLPVIPLFWIAGEDHDIDEINHIFVYYKQDLKRFAMKERNDLKIPASNRNLNREEAKKVLLSTIRHLQETQDTKIIASDWGKLIDESKTYVDFFGKLIHHLFKGTGIVLMDAQDEAVRKLERPFFNELIERNGKLRLAFEEQAKRFKTAGFGEPVSIDPRLSHLFLDDHNERTLLYSDDQEGAFTNKEKTRSWTIDELHHIAETDPAKLSNNVVSRPVMQEWLLPVLGFISGAGEIKYWGTLSSVFREFDFKIPPLIPRMQFTLVDRGALKRAGKRDLSIRKTIEQGASEKRDEWYGRNRPADYDPVFEKAEEEFESLMEKMAANLREHASTDVDHERFQRMGKGVLDRYKRQVDRQVNRTLAPSMNHFNYVNTVLRPQDGLQERTINVLPFLNGYGTDVIRQLTARVLENGPDPKKHTVVIL</sequence>
<dbReference type="HAMAP" id="MF_01867">
    <property type="entry name" value="BshC"/>
    <property type="match status" value="1"/>
</dbReference>
<dbReference type="OrthoDB" id="9765151at2"/>
<keyword evidence="6" id="KW-1185">Reference proteome</keyword>
<evidence type="ECO:0000259" key="4">
    <source>
        <dbReference type="Pfam" id="PF24850"/>
    </source>
</evidence>
<organism evidence="5 6">
    <name type="scientific">Alteribacter keqinensis</name>
    <dbReference type="NCBI Taxonomy" id="2483800"/>
    <lineage>
        <taxon>Bacteria</taxon>
        <taxon>Bacillati</taxon>
        <taxon>Bacillota</taxon>
        <taxon>Bacilli</taxon>
        <taxon>Bacillales</taxon>
        <taxon>Bacillaceae</taxon>
        <taxon>Alteribacter</taxon>
    </lineage>
</organism>
<dbReference type="InterPro" id="IPR055399">
    <property type="entry name" value="CC_BshC"/>
</dbReference>
<evidence type="ECO:0000313" key="5">
    <source>
        <dbReference type="EMBL" id="RNA69696.1"/>
    </source>
</evidence>
<keyword evidence="1 2" id="KW-0436">Ligase</keyword>
<reference evidence="5 6" key="1">
    <citation type="submission" date="2018-10" db="EMBL/GenBank/DDBJ databases">
        <title>Bacillus Keqinensis sp. nov., a moderately halophilic bacterium isolated from a saline-alkaline lake.</title>
        <authorList>
            <person name="Wang H."/>
        </authorList>
    </citation>
    <scope>NUCLEOTIDE SEQUENCE [LARGE SCALE GENOMIC DNA]</scope>
    <source>
        <strain evidence="5 6">KQ-3</strain>
    </source>
</reference>
<feature type="domain" description="Bacillithiol biosynthesis BshC C-terminal coiled-coil" evidence="4">
    <location>
        <begin position="382"/>
        <end position="528"/>
    </location>
</feature>
<dbReference type="InterPro" id="IPR055398">
    <property type="entry name" value="Rossmann-like_BshC"/>
</dbReference>
<dbReference type="EMBL" id="RHIB01000001">
    <property type="protein sequence ID" value="RNA69696.1"/>
    <property type="molecule type" value="Genomic_DNA"/>
</dbReference>
<evidence type="ECO:0000256" key="1">
    <source>
        <dbReference type="ARBA" id="ARBA00022598"/>
    </source>
</evidence>
<evidence type="ECO:0000256" key="2">
    <source>
        <dbReference type="HAMAP-Rule" id="MF_01867"/>
    </source>
</evidence>
<dbReference type="AlphaFoldDB" id="A0A3M7TVW9"/>
<accession>A0A3M7TVW9</accession>
<comment type="caution">
    <text evidence="5">The sequence shown here is derived from an EMBL/GenBank/DDBJ whole genome shotgun (WGS) entry which is preliminary data.</text>
</comment>
<dbReference type="PIRSF" id="PIRSF012535">
    <property type="entry name" value="UCP012535"/>
    <property type="match status" value="1"/>
</dbReference>
<dbReference type="RefSeq" id="WP_122897211.1">
    <property type="nucleotide sequence ID" value="NZ_RHIB01000001.1"/>
</dbReference>
<proteinExistence type="inferred from homology"/>
<name>A0A3M7TVW9_9BACI</name>
<comment type="function">
    <text evidence="2">Involved in bacillithiol (BSH) biosynthesis. May catalyze the last step of the pathway, the addition of cysteine to glucosamine malate (GlcN-Mal) to generate BSH.</text>
</comment>
<dbReference type="InterPro" id="IPR011199">
    <property type="entry name" value="Bacillithiol_biosynth_BshC"/>
</dbReference>
<feature type="domain" description="Bacillithiol biosynthesis BshC N-terminal Rossmann-like" evidence="3">
    <location>
        <begin position="3"/>
        <end position="380"/>
    </location>
</feature>
<dbReference type="GO" id="GO:0016874">
    <property type="term" value="F:ligase activity"/>
    <property type="evidence" value="ECO:0007669"/>
    <property type="project" value="UniProtKB-UniRule"/>
</dbReference>
<gene>
    <name evidence="2 5" type="primary">bshC</name>
    <name evidence="5" type="ORF">EBO34_07110</name>
</gene>
<dbReference type="Proteomes" id="UP000278746">
    <property type="component" value="Unassembled WGS sequence"/>
</dbReference>
<comment type="similarity">
    <text evidence="2">Belongs to the BshC family.</text>
</comment>
<dbReference type="NCBIfam" id="TIGR03998">
    <property type="entry name" value="thiol_BshC"/>
    <property type="match status" value="1"/>
</dbReference>
<dbReference type="Pfam" id="PF10079">
    <property type="entry name" value="Rossmann-like_BshC"/>
    <property type="match status" value="1"/>
</dbReference>
<protein>
    <recommendedName>
        <fullName evidence="2">Putative cysteine ligase BshC</fullName>
        <ecNumber evidence="2">6.-.-.-</ecNumber>
    </recommendedName>
</protein>
<dbReference type="Pfam" id="PF24850">
    <property type="entry name" value="CC_BshC"/>
    <property type="match status" value="1"/>
</dbReference>
<evidence type="ECO:0000313" key="6">
    <source>
        <dbReference type="Proteomes" id="UP000278746"/>
    </source>
</evidence>
<evidence type="ECO:0000259" key="3">
    <source>
        <dbReference type="Pfam" id="PF10079"/>
    </source>
</evidence>